<proteinExistence type="predicted"/>
<gene>
    <name evidence="1" type="ORF">NDU88_004408</name>
</gene>
<name>A0AAV7WU25_PLEWA</name>
<evidence type="ECO:0000313" key="1">
    <source>
        <dbReference type="EMBL" id="KAJ1216809.1"/>
    </source>
</evidence>
<comment type="caution">
    <text evidence="1">The sequence shown here is derived from an EMBL/GenBank/DDBJ whole genome shotgun (WGS) entry which is preliminary data.</text>
</comment>
<evidence type="ECO:0000313" key="2">
    <source>
        <dbReference type="Proteomes" id="UP001066276"/>
    </source>
</evidence>
<keyword evidence="2" id="KW-1185">Reference proteome</keyword>
<dbReference type="Proteomes" id="UP001066276">
    <property type="component" value="Chromosome 1_1"/>
</dbReference>
<dbReference type="AlphaFoldDB" id="A0AAV7WU25"/>
<sequence>MDAPLEEAVRDGLTQYFDANWEMSMISSCDWEAMKVVIRGLCMQTTYGVRHQLKKDVLDHEAKLQEMPSNAAVENGRMAARLTVDSRRLATTGKMCL</sequence>
<dbReference type="EMBL" id="JANPWB010000001">
    <property type="protein sequence ID" value="KAJ1216809.1"/>
    <property type="molecule type" value="Genomic_DNA"/>
</dbReference>
<protein>
    <submittedName>
        <fullName evidence="1">Uncharacterized protein</fullName>
    </submittedName>
</protein>
<reference evidence="1" key="1">
    <citation type="journal article" date="2022" name="bioRxiv">
        <title>Sequencing and chromosome-scale assembly of the giantPleurodeles waltlgenome.</title>
        <authorList>
            <person name="Brown T."/>
            <person name="Elewa A."/>
            <person name="Iarovenko S."/>
            <person name="Subramanian E."/>
            <person name="Araus A.J."/>
            <person name="Petzold A."/>
            <person name="Susuki M."/>
            <person name="Suzuki K.-i.T."/>
            <person name="Hayashi T."/>
            <person name="Toyoda A."/>
            <person name="Oliveira C."/>
            <person name="Osipova E."/>
            <person name="Leigh N.D."/>
            <person name="Simon A."/>
            <person name="Yun M.H."/>
        </authorList>
    </citation>
    <scope>NUCLEOTIDE SEQUENCE</scope>
    <source>
        <strain evidence="1">20211129_DDA</strain>
        <tissue evidence="1">Liver</tissue>
    </source>
</reference>
<accession>A0AAV7WU25</accession>
<organism evidence="1 2">
    <name type="scientific">Pleurodeles waltl</name>
    <name type="common">Iberian ribbed newt</name>
    <dbReference type="NCBI Taxonomy" id="8319"/>
    <lineage>
        <taxon>Eukaryota</taxon>
        <taxon>Metazoa</taxon>
        <taxon>Chordata</taxon>
        <taxon>Craniata</taxon>
        <taxon>Vertebrata</taxon>
        <taxon>Euteleostomi</taxon>
        <taxon>Amphibia</taxon>
        <taxon>Batrachia</taxon>
        <taxon>Caudata</taxon>
        <taxon>Salamandroidea</taxon>
        <taxon>Salamandridae</taxon>
        <taxon>Pleurodelinae</taxon>
        <taxon>Pleurodeles</taxon>
    </lineage>
</organism>